<gene>
    <name evidence="9" type="ORF">FNF29_04556</name>
</gene>
<dbReference type="Gene3D" id="3.30.1380.20">
    <property type="entry name" value="Trafficking protein particle complex subunit 3"/>
    <property type="match status" value="1"/>
</dbReference>
<feature type="compositionally biased region" description="Acidic residues" evidence="8">
    <location>
        <begin position="240"/>
        <end position="251"/>
    </location>
</feature>
<dbReference type="Proteomes" id="UP000323011">
    <property type="component" value="Unassembled WGS sequence"/>
</dbReference>
<comment type="caution">
    <text evidence="9">The sequence shown here is derived from an EMBL/GenBank/DDBJ whole genome shotgun (WGS) entry which is preliminary data.</text>
</comment>
<evidence type="ECO:0000256" key="7">
    <source>
        <dbReference type="ARBA" id="ARBA00023034"/>
    </source>
</evidence>
<evidence type="ECO:0000256" key="6">
    <source>
        <dbReference type="ARBA" id="ARBA00022892"/>
    </source>
</evidence>
<evidence type="ECO:0000256" key="4">
    <source>
        <dbReference type="ARBA" id="ARBA00022448"/>
    </source>
</evidence>
<keyword evidence="4" id="KW-0813">Transport</keyword>
<feature type="region of interest" description="Disordered" evidence="8">
    <location>
        <begin position="494"/>
        <end position="527"/>
    </location>
</feature>
<dbReference type="AlphaFoldDB" id="A0A5A8CFD6"/>
<protein>
    <submittedName>
        <fullName evidence="9">Uncharacterized protein</fullName>
    </submittedName>
</protein>
<name>A0A5A8CFD6_CAFRO</name>
<evidence type="ECO:0000256" key="5">
    <source>
        <dbReference type="ARBA" id="ARBA00022824"/>
    </source>
</evidence>
<keyword evidence="6" id="KW-0931">ER-Golgi transport</keyword>
<comment type="similarity">
    <text evidence="3">Belongs to the TRAPP small subunits family. BET3 subfamily.</text>
</comment>
<dbReference type="GO" id="GO:0030008">
    <property type="term" value="C:TRAPP complex"/>
    <property type="evidence" value="ECO:0007669"/>
    <property type="project" value="InterPro"/>
</dbReference>
<evidence type="ECO:0000256" key="8">
    <source>
        <dbReference type="SAM" id="MobiDB-lite"/>
    </source>
</evidence>
<feature type="region of interest" description="Disordered" evidence="8">
    <location>
        <begin position="224"/>
        <end position="252"/>
    </location>
</feature>
<evidence type="ECO:0000256" key="1">
    <source>
        <dbReference type="ARBA" id="ARBA00004222"/>
    </source>
</evidence>
<comment type="subcellular location">
    <subcellularLocation>
        <location evidence="2">Endoplasmic reticulum</location>
    </subcellularLocation>
    <subcellularLocation>
        <location evidence="1">Golgi apparatus</location>
        <location evidence="1">cis-Golgi network</location>
    </subcellularLocation>
</comment>
<dbReference type="InterPro" id="IPR016721">
    <property type="entry name" value="Bet3"/>
</dbReference>
<accession>A0A5A8CFD6</accession>
<dbReference type="PANTHER" id="PTHR13048">
    <property type="entry name" value="TRAFFICKING PROTEIN PARTICLE COMPLEX SUBUNIT 3"/>
    <property type="match status" value="1"/>
</dbReference>
<evidence type="ECO:0000313" key="10">
    <source>
        <dbReference type="Proteomes" id="UP000323011"/>
    </source>
</evidence>
<dbReference type="GO" id="GO:0005783">
    <property type="term" value="C:endoplasmic reticulum"/>
    <property type="evidence" value="ECO:0007669"/>
    <property type="project" value="UniProtKB-SubCell"/>
</dbReference>
<feature type="compositionally biased region" description="Basic and acidic residues" evidence="8">
    <location>
        <begin position="15"/>
        <end position="24"/>
    </location>
</feature>
<evidence type="ECO:0000313" key="9">
    <source>
        <dbReference type="EMBL" id="KAA0151357.1"/>
    </source>
</evidence>
<dbReference type="InterPro" id="IPR024096">
    <property type="entry name" value="NO_sig/Golgi_transp_ligand-bd"/>
</dbReference>
<dbReference type="SUPFAM" id="SSF111126">
    <property type="entry name" value="Ligand-binding domain in the NO signalling and Golgi transport"/>
    <property type="match status" value="1"/>
</dbReference>
<keyword evidence="5" id="KW-0256">Endoplasmic reticulum</keyword>
<dbReference type="InterPro" id="IPR007194">
    <property type="entry name" value="TRAPP_component"/>
</dbReference>
<dbReference type="Pfam" id="PF04051">
    <property type="entry name" value="TRAPP"/>
    <property type="match status" value="1"/>
</dbReference>
<evidence type="ECO:0000256" key="3">
    <source>
        <dbReference type="ARBA" id="ARBA00006218"/>
    </source>
</evidence>
<feature type="compositionally biased region" description="Basic and acidic residues" evidence="8">
    <location>
        <begin position="499"/>
        <end position="512"/>
    </location>
</feature>
<keyword evidence="10" id="KW-1185">Reference proteome</keyword>
<organism evidence="9 10">
    <name type="scientific">Cafeteria roenbergensis</name>
    <name type="common">Marine flagellate</name>
    <dbReference type="NCBI Taxonomy" id="33653"/>
    <lineage>
        <taxon>Eukaryota</taxon>
        <taxon>Sar</taxon>
        <taxon>Stramenopiles</taxon>
        <taxon>Bigyra</taxon>
        <taxon>Opalozoa</taxon>
        <taxon>Bicosoecida</taxon>
        <taxon>Cafeteriaceae</taxon>
        <taxon>Cafeteria</taxon>
    </lineage>
</organism>
<feature type="region of interest" description="Disordered" evidence="8">
    <location>
        <begin position="1"/>
        <end position="24"/>
    </location>
</feature>
<dbReference type="GO" id="GO:0048193">
    <property type="term" value="P:Golgi vesicle transport"/>
    <property type="evidence" value="ECO:0007669"/>
    <property type="project" value="InterPro"/>
</dbReference>
<keyword evidence="7" id="KW-0333">Golgi apparatus</keyword>
<evidence type="ECO:0000256" key="2">
    <source>
        <dbReference type="ARBA" id="ARBA00004240"/>
    </source>
</evidence>
<dbReference type="CDD" id="cd14942">
    <property type="entry name" value="TRAPPC3_bet3"/>
    <property type="match status" value="1"/>
</dbReference>
<dbReference type="EMBL" id="VLTN01000027">
    <property type="protein sequence ID" value="KAA0151357.1"/>
    <property type="molecule type" value="Genomic_DNA"/>
</dbReference>
<reference evidence="9 10" key="1">
    <citation type="submission" date="2019-07" db="EMBL/GenBank/DDBJ databases">
        <title>Genomes of Cafeteria roenbergensis.</title>
        <authorList>
            <person name="Fischer M.G."/>
            <person name="Hackl T."/>
            <person name="Roman M."/>
        </authorList>
    </citation>
    <scope>NUCLEOTIDE SEQUENCE [LARGE SCALE GENOMIC DNA]</scope>
    <source>
        <strain evidence="9 10">BVI</strain>
    </source>
</reference>
<proteinExistence type="inferred from homology"/>
<sequence>MSGSNPAGAANFKRQSWDKAEYEERARRRQQMIEEAVRSGADDEDVTARIMEAERLIGTQARGETATAEELRERAVKALSASAGAAGPMASERAWLHRRKFDVSIDDKVGTRKIVTESTGVNNRGGFYVPVTGVTLSNSIAFLDHINGRKYQQALGYSMRVERKGADDVSSKLRALRAQSRAEEENAAALAAAKASGQDIGREVYNRRVAAAEEEEEARRQRERERRRQRRRRKYGHVDDGDDFDDDDEAVDGAADGGTDTVSLDLFVMTYGAIVSQMMSSFEDPARVNTELAKLGDTIGSRIADDFLSKAEGVRCRSFREAMTVIAKNAFPTYLGVAADPEFSFTRAPAAGGTAATECSAPAEGGRELECCTLTMEDNPLARWVELPEGAEDLRFSNLLCGVIQGAMAAIMYKVEATFSEDTLRGDARNRIKVVLSQVLKDTAAEEYRADMDGTSHGPSSVAPPSNLFSMCALANLKKSANCPDMAIRTIADGSQPFRSERTTYEHSHSNESDPDLIGLTRQPEPG</sequence>
<dbReference type="GO" id="GO:0005794">
    <property type="term" value="C:Golgi apparatus"/>
    <property type="evidence" value="ECO:0007669"/>
    <property type="project" value="UniProtKB-SubCell"/>
</dbReference>